<gene>
    <name evidence="2" type="ORF">PLEPLA_LOCUS16947</name>
</gene>
<feature type="compositionally biased region" description="Acidic residues" evidence="1">
    <location>
        <begin position="43"/>
        <end position="60"/>
    </location>
</feature>
<reference evidence="2" key="1">
    <citation type="submission" date="2020-03" db="EMBL/GenBank/DDBJ databases">
        <authorList>
            <person name="Weist P."/>
        </authorList>
    </citation>
    <scope>NUCLEOTIDE SEQUENCE</scope>
</reference>
<name>A0A9N7YJA9_PLEPL</name>
<sequence>MKRERKWRSENKQVGKRSEARVAAGCRRGRGWRDCEIDREQQEVGEEEEEEGEEEEEEGESTCWGRAREAKRWCERTEKEETELIHHILSTASSTGLKTSVLQRAPENRLWEVPSDNKHIELGGGCLFTVAGSEVGVDGVQTARDHPDSLLVPTQPRV</sequence>
<comment type="caution">
    <text evidence="2">The sequence shown here is derived from an EMBL/GenBank/DDBJ whole genome shotgun (WGS) entry which is preliminary data.</text>
</comment>
<protein>
    <submittedName>
        <fullName evidence="2">Uncharacterized protein</fullName>
    </submittedName>
</protein>
<accession>A0A9N7YJA9</accession>
<dbReference type="AlphaFoldDB" id="A0A9N7YJA9"/>
<proteinExistence type="predicted"/>
<feature type="region of interest" description="Disordered" evidence="1">
    <location>
        <begin position="37"/>
        <end position="68"/>
    </location>
</feature>
<dbReference type="EMBL" id="CADEAL010001105">
    <property type="protein sequence ID" value="CAB1428972.1"/>
    <property type="molecule type" value="Genomic_DNA"/>
</dbReference>
<evidence type="ECO:0000313" key="3">
    <source>
        <dbReference type="Proteomes" id="UP001153269"/>
    </source>
</evidence>
<organism evidence="2 3">
    <name type="scientific">Pleuronectes platessa</name>
    <name type="common">European plaice</name>
    <dbReference type="NCBI Taxonomy" id="8262"/>
    <lineage>
        <taxon>Eukaryota</taxon>
        <taxon>Metazoa</taxon>
        <taxon>Chordata</taxon>
        <taxon>Craniata</taxon>
        <taxon>Vertebrata</taxon>
        <taxon>Euteleostomi</taxon>
        <taxon>Actinopterygii</taxon>
        <taxon>Neopterygii</taxon>
        <taxon>Teleostei</taxon>
        <taxon>Neoteleostei</taxon>
        <taxon>Acanthomorphata</taxon>
        <taxon>Carangaria</taxon>
        <taxon>Pleuronectiformes</taxon>
        <taxon>Pleuronectoidei</taxon>
        <taxon>Pleuronectidae</taxon>
        <taxon>Pleuronectes</taxon>
    </lineage>
</organism>
<keyword evidence="3" id="KW-1185">Reference proteome</keyword>
<feature type="region of interest" description="Disordered" evidence="1">
    <location>
        <begin position="1"/>
        <end position="20"/>
    </location>
</feature>
<dbReference type="Proteomes" id="UP001153269">
    <property type="component" value="Unassembled WGS sequence"/>
</dbReference>
<evidence type="ECO:0000313" key="2">
    <source>
        <dbReference type="EMBL" id="CAB1428972.1"/>
    </source>
</evidence>
<evidence type="ECO:0000256" key="1">
    <source>
        <dbReference type="SAM" id="MobiDB-lite"/>
    </source>
</evidence>